<keyword evidence="4" id="KW-1003">Cell membrane</keyword>
<evidence type="ECO:0000256" key="8">
    <source>
        <dbReference type="ARBA" id="ARBA00022989"/>
    </source>
</evidence>
<comment type="similarity">
    <text evidence="2">Belongs to the TonB family.</text>
</comment>
<dbReference type="SUPFAM" id="SSF74653">
    <property type="entry name" value="TolA/TonB C-terminal domain"/>
    <property type="match status" value="1"/>
</dbReference>
<accession>A0ABR8UEI9</accession>
<evidence type="ECO:0000259" key="12">
    <source>
        <dbReference type="PROSITE" id="PS52015"/>
    </source>
</evidence>
<sequence length="237" mass="24904">MVLQHAVRSPLPALPARHAGDDPRRPDPVRIAGIAGALLLNGAALMLMLAPLGSPGTAPAPQKGLEGEWFEPRPLPPPPPPPIVPVQRVPTPAAPTAEPRRAVVPRPEPATPPLVEGGTLPADPLPPLEAGTGDVDVAPAPGPATGMQLAYAEASSPPYPRDALRSGHQGTVVLQVLVGVDGRPLEVVIETGSGYRELDEAARRHVLRRWRFQPAMRDGRPVQAIGLVPIEFSLDRG</sequence>
<evidence type="ECO:0000313" key="13">
    <source>
        <dbReference type="EMBL" id="MBD7986426.1"/>
    </source>
</evidence>
<organism evidence="13 14">
    <name type="scientific">Luteimonas colneyensis</name>
    <dbReference type="NCBI Taxonomy" id="2762230"/>
    <lineage>
        <taxon>Bacteria</taxon>
        <taxon>Pseudomonadati</taxon>
        <taxon>Pseudomonadota</taxon>
        <taxon>Gammaproteobacteria</taxon>
        <taxon>Lysobacterales</taxon>
        <taxon>Lysobacteraceae</taxon>
        <taxon>Luteimonas</taxon>
    </lineage>
</organism>
<feature type="compositionally biased region" description="Low complexity" evidence="10">
    <location>
        <begin position="85"/>
        <end position="105"/>
    </location>
</feature>
<proteinExistence type="inferred from homology"/>
<keyword evidence="3" id="KW-0813">Transport</keyword>
<evidence type="ECO:0000256" key="3">
    <source>
        <dbReference type="ARBA" id="ARBA00022448"/>
    </source>
</evidence>
<dbReference type="PANTHER" id="PTHR33446:SF2">
    <property type="entry name" value="PROTEIN TONB"/>
    <property type="match status" value="1"/>
</dbReference>
<reference evidence="13 14" key="1">
    <citation type="submission" date="2020-08" db="EMBL/GenBank/DDBJ databases">
        <title>A Genomic Blueprint of the Chicken Gut Microbiome.</title>
        <authorList>
            <person name="Gilroy R."/>
            <person name="Ravi A."/>
            <person name="Getino M."/>
            <person name="Pursley I."/>
            <person name="Horton D.L."/>
            <person name="Alikhan N.-F."/>
            <person name="Baker D."/>
            <person name="Gharbi K."/>
            <person name="Hall N."/>
            <person name="Watson M."/>
            <person name="Adriaenssens E.M."/>
            <person name="Foster-Nyarko E."/>
            <person name="Jarju S."/>
            <person name="Secka A."/>
            <person name="Antonio M."/>
            <person name="Oren A."/>
            <person name="Chaudhuri R."/>
            <person name="La Ragione R.M."/>
            <person name="Hildebrand F."/>
            <person name="Pallen M.J."/>
        </authorList>
    </citation>
    <scope>NUCLEOTIDE SEQUENCE [LARGE SCALE GENOMIC DNA]</scope>
    <source>
        <strain evidence="13 14">Sa2BVA3</strain>
    </source>
</reference>
<evidence type="ECO:0000256" key="4">
    <source>
        <dbReference type="ARBA" id="ARBA00022475"/>
    </source>
</evidence>
<dbReference type="PANTHER" id="PTHR33446">
    <property type="entry name" value="PROTEIN TONB-RELATED"/>
    <property type="match status" value="1"/>
</dbReference>
<evidence type="ECO:0000313" key="14">
    <source>
        <dbReference type="Proteomes" id="UP000647183"/>
    </source>
</evidence>
<keyword evidence="7" id="KW-0653">Protein transport</keyword>
<dbReference type="EMBL" id="JACSQJ010000001">
    <property type="protein sequence ID" value="MBD7986426.1"/>
    <property type="molecule type" value="Genomic_DNA"/>
</dbReference>
<feature type="compositionally biased region" description="Pro residues" evidence="10">
    <location>
        <begin position="73"/>
        <end position="84"/>
    </location>
</feature>
<dbReference type="InterPro" id="IPR051045">
    <property type="entry name" value="TonB-dependent_transducer"/>
</dbReference>
<feature type="compositionally biased region" description="Basic and acidic residues" evidence="10">
    <location>
        <begin position="18"/>
        <end position="27"/>
    </location>
</feature>
<feature type="domain" description="TonB C-terminal" evidence="12">
    <location>
        <begin position="144"/>
        <end position="237"/>
    </location>
</feature>
<gene>
    <name evidence="13" type="ORF">H9645_00085</name>
</gene>
<feature type="region of interest" description="Disordered" evidence="10">
    <location>
        <begin position="1"/>
        <end position="27"/>
    </location>
</feature>
<dbReference type="Pfam" id="PF03544">
    <property type="entry name" value="TonB_C"/>
    <property type="match status" value="1"/>
</dbReference>
<protein>
    <submittedName>
        <fullName evidence="13">Energy transducer TonB</fullName>
    </submittedName>
</protein>
<evidence type="ECO:0000256" key="7">
    <source>
        <dbReference type="ARBA" id="ARBA00022927"/>
    </source>
</evidence>
<name>A0ABR8UEI9_9GAMM</name>
<dbReference type="NCBIfam" id="TIGR01352">
    <property type="entry name" value="tonB_Cterm"/>
    <property type="match status" value="1"/>
</dbReference>
<evidence type="ECO:0000256" key="2">
    <source>
        <dbReference type="ARBA" id="ARBA00006555"/>
    </source>
</evidence>
<evidence type="ECO:0000256" key="5">
    <source>
        <dbReference type="ARBA" id="ARBA00022519"/>
    </source>
</evidence>
<keyword evidence="9 11" id="KW-0472">Membrane</keyword>
<dbReference type="InterPro" id="IPR006260">
    <property type="entry name" value="TonB/TolA_C"/>
</dbReference>
<feature type="region of interest" description="Disordered" evidence="10">
    <location>
        <begin position="57"/>
        <end position="120"/>
    </location>
</feature>
<keyword evidence="8 11" id="KW-1133">Transmembrane helix</keyword>
<dbReference type="Proteomes" id="UP000647183">
    <property type="component" value="Unassembled WGS sequence"/>
</dbReference>
<evidence type="ECO:0000256" key="10">
    <source>
        <dbReference type="SAM" id="MobiDB-lite"/>
    </source>
</evidence>
<dbReference type="Gene3D" id="3.30.1150.10">
    <property type="match status" value="1"/>
</dbReference>
<comment type="caution">
    <text evidence="13">The sequence shown here is derived from an EMBL/GenBank/DDBJ whole genome shotgun (WGS) entry which is preliminary data.</text>
</comment>
<keyword evidence="5" id="KW-0997">Cell inner membrane</keyword>
<dbReference type="PROSITE" id="PS52015">
    <property type="entry name" value="TONB_CTD"/>
    <property type="match status" value="1"/>
</dbReference>
<dbReference type="RefSeq" id="WP_191727726.1">
    <property type="nucleotide sequence ID" value="NZ_JACSQJ010000001.1"/>
</dbReference>
<evidence type="ECO:0000256" key="6">
    <source>
        <dbReference type="ARBA" id="ARBA00022692"/>
    </source>
</evidence>
<keyword evidence="6 11" id="KW-0812">Transmembrane</keyword>
<keyword evidence="14" id="KW-1185">Reference proteome</keyword>
<feature type="transmembrane region" description="Helical" evidence="11">
    <location>
        <begin position="31"/>
        <end position="53"/>
    </location>
</feature>
<evidence type="ECO:0000256" key="1">
    <source>
        <dbReference type="ARBA" id="ARBA00004383"/>
    </source>
</evidence>
<evidence type="ECO:0000256" key="9">
    <source>
        <dbReference type="ARBA" id="ARBA00023136"/>
    </source>
</evidence>
<evidence type="ECO:0000256" key="11">
    <source>
        <dbReference type="SAM" id="Phobius"/>
    </source>
</evidence>
<dbReference type="InterPro" id="IPR037682">
    <property type="entry name" value="TonB_C"/>
</dbReference>
<comment type="subcellular location">
    <subcellularLocation>
        <location evidence="1">Cell inner membrane</location>
        <topology evidence="1">Single-pass membrane protein</topology>
        <orientation evidence="1">Periplasmic side</orientation>
    </subcellularLocation>
</comment>